<evidence type="ECO:0000313" key="2">
    <source>
        <dbReference type="EMBL" id="AWK06923.1"/>
    </source>
</evidence>
<keyword evidence="3" id="KW-1185">Reference proteome</keyword>
<gene>
    <name evidence="2" type="ORF">HYN56_22905</name>
</gene>
<dbReference type="EMBL" id="CP029255">
    <property type="protein sequence ID" value="AWK06923.1"/>
    <property type="molecule type" value="Genomic_DNA"/>
</dbReference>
<reference evidence="2 3" key="1">
    <citation type="submission" date="2018-05" db="EMBL/GenBank/DDBJ databases">
        <title>Genome sequencing of Flavobacterium sp. HYN0056.</title>
        <authorList>
            <person name="Yi H."/>
            <person name="Baek C."/>
        </authorList>
    </citation>
    <scope>NUCLEOTIDE SEQUENCE [LARGE SCALE GENOMIC DNA]</scope>
    <source>
        <strain evidence="2 3">HYN0056</strain>
    </source>
</reference>
<protein>
    <recommendedName>
        <fullName evidence="1">YdhG-like domain-containing protein</fullName>
    </recommendedName>
</protein>
<evidence type="ECO:0000259" key="1">
    <source>
        <dbReference type="Pfam" id="PF08818"/>
    </source>
</evidence>
<dbReference type="KEGG" id="fcr:HYN56_22905"/>
<dbReference type="Gene3D" id="3.90.1150.200">
    <property type="match status" value="1"/>
</dbReference>
<dbReference type="OrthoDB" id="192368at2"/>
<feature type="domain" description="YdhG-like" evidence="1">
    <location>
        <begin position="19"/>
        <end position="107"/>
    </location>
</feature>
<dbReference type="RefSeq" id="WP_109194322.1">
    <property type="nucleotide sequence ID" value="NZ_CP029255.1"/>
</dbReference>
<dbReference type="InterPro" id="IPR014922">
    <property type="entry name" value="YdhG-like"/>
</dbReference>
<name>A0A2S1YSC5_9FLAO</name>
<accession>A0A2S1YSC5</accession>
<dbReference type="SUPFAM" id="SSF159888">
    <property type="entry name" value="YdhG-like"/>
    <property type="match status" value="1"/>
</dbReference>
<evidence type="ECO:0000313" key="3">
    <source>
        <dbReference type="Proteomes" id="UP000245250"/>
    </source>
</evidence>
<dbReference type="Pfam" id="PF08818">
    <property type="entry name" value="DUF1801"/>
    <property type="match status" value="1"/>
</dbReference>
<organism evidence="2 3">
    <name type="scientific">Flavobacterium crocinum</name>
    <dbReference type="NCBI Taxonomy" id="2183896"/>
    <lineage>
        <taxon>Bacteria</taxon>
        <taxon>Pseudomonadati</taxon>
        <taxon>Bacteroidota</taxon>
        <taxon>Flavobacteriia</taxon>
        <taxon>Flavobacteriales</taxon>
        <taxon>Flavobacteriaceae</taxon>
        <taxon>Flavobacterium</taxon>
    </lineage>
</organism>
<dbReference type="AlphaFoldDB" id="A0A2S1YSC5"/>
<dbReference type="Proteomes" id="UP000245250">
    <property type="component" value="Chromosome"/>
</dbReference>
<proteinExistence type="predicted"/>
<sequence length="133" mass="15791">MNQEIQNYNKSQTESDKIICDKLYGIINQILPEAENKIWHAHPVWFLDGNPIVGYSKLKGSVRLLFWSGQSFEEEQLQNEGSFKAAEMRYTDPNQINEEDLKRWLKKGREIQWDYKNIVKRKGVLIRLMTKPY</sequence>